<feature type="domain" description="GP-PDE" evidence="1">
    <location>
        <begin position="106"/>
        <end position="241"/>
    </location>
</feature>
<organism evidence="2 3">
    <name type="scientific">Patulibacter brassicae</name>
    <dbReference type="NCBI Taxonomy" id="1705717"/>
    <lineage>
        <taxon>Bacteria</taxon>
        <taxon>Bacillati</taxon>
        <taxon>Actinomycetota</taxon>
        <taxon>Thermoleophilia</taxon>
        <taxon>Solirubrobacterales</taxon>
        <taxon>Patulibacteraceae</taxon>
        <taxon>Patulibacter</taxon>
    </lineage>
</organism>
<comment type="caution">
    <text evidence="2">The sequence shown here is derived from an EMBL/GenBank/DDBJ whole genome shotgun (WGS) entry which is preliminary data.</text>
</comment>
<evidence type="ECO:0000313" key="3">
    <source>
        <dbReference type="Proteomes" id="UP001277761"/>
    </source>
</evidence>
<dbReference type="InterPro" id="IPR030395">
    <property type="entry name" value="GP_PDE_dom"/>
</dbReference>
<protein>
    <submittedName>
        <fullName evidence="2">Glycerophosphodiester phosphodiesterase</fullName>
    </submittedName>
</protein>
<evidence type="ECO:0000259" key="1">
    <source>
        <dbReference type="Pfam" id="PF03009"/>
    </source>
</evidence>
<dbReference type="InterPro" id="IPR017946">
    <property type="entry name" value="PLC-like_Pdiesterase_TIM-brl"/>
</dbReference>
<dbReference type="Pfam" id="PF03009">
    <property type="entry name" value="GDPD"/>
    <property type="match status" value="2"/>
</dbReference>
<dbReference type="RefSeq" id="WP_319954732.1">
    <property type="nucleotide sequence ID" value="NZ_JAXAVX010000006.1"/>
</dbReference>
<accession>A0ABU4VL77</accession>
<keyword evidence="3" id="KW-1185">Reference proteome</keyword>
<feature type="domain" description="GP-PDE" evidence="1">
    <location>
        <begin position="23"/>
        <end position="53"/>
    </location>
</feature>
<dbReference type="PANTHER" id="PTHR46211:SF14">
    <property type="entry name" value="GLYCEROPHOSPHODIESTER PHOSPHODIESTERASE"/>
    <property type="match status" value="1"/>
</dbReference>
<dbReference type="CDD" id="cd08556">
    <property type="entry name" value="GDPD"/>
    <property type="match status" value="1"/>
</dbReference>
<name>A0ABU4VL77_9ACTN</name>
<dbReference type="EMBL" id="JAXAVX010000006">
    <property type="protein sequence ID" value="MDX8152578.1"/>
    <property type="molecule type" value="Genomic_DNA"/>
</dbReference>
<sequence length="246" mass="26089">MSGAAGWPGAAARASGRTLRIGHKGCAAVVPGNTLEALERAAELGVDAVEFDALPDGHGGLRLAHDPDDLAARPDAPTLAQALDRLAQPDLAHLGIDLDSKWHGDEEQIVAALRERDLLDRTLVSTMEVVTLVRLREIEPALRLGWSVPRVRRNPLSHPATRPIGVAAVLAARRILPRRLIAALREGRVDAVMAHESLVSPAFARAVTAHGELYAWTVDDAARAARLVALGVTGVISNDPRLVPAG</sequence>
<reference evidence="2 3" key="1">
    <citation type="submission" date="2023-11" db="EMBL/GenBank/DDBJ databases">
        <authorList>
            <person name="Xu M."/>
            <person name="Jiang T."/>
        </authorList>
    </citation>
    <scope>NUCLEOTIDE SEQUENCE [LARGE SCALE GENOMIC DNA]</scope>
    <source>
        <strain evidence="2 3">SD</strain>
    </source>
</reference>
<dbReference type="PANTHER" id="PTHR46211">
    <property type="entry name" value="GLYCEROPHOSPHORYL DIESTER PHOSPHODIESTERASE"/>
    <property type="match status" value="1"/>
</dbReference>
<dbReference type="Gene3D" id="3.20.20.190">
    <property type="entry name" value="Phosphatidylinositol (PI) phosphodiesterase"/>
    <property type="match status" value="1"/>
</dbReference>
<dbReference type="Proteomes" id="UP001277761">
    <property type="component" value="Unassembled WGS sequence"/>
</dbReference>
<proteinExistence type="predicted"/>
<gene>
    <name evidence="2" type="ORF">SK069_13310</name>
</gene>
<dbReference type="SUPFAM" id="SSF51695">
    <property type="entry name" value="PLC-like phosphodiesterases"/>
    <property type="match status" value="1"/>
</dbReference>
<evidence type="ECO:0000313" key="2">
    <source>
        <dbReference type="EMBL" id="MDX8152578.1"/>
    </source>
</evidence>